<dbReference type="InterPro" id="IPR007038">
    <property type="entry name" value="HupE_UreJ"/>
</dbReference>
<dbReference type="AlphaFoldDB" id="A0A533I1Q3"/>
<keyword evidence="1" id="KW-0812">Transmembrane</keyword>
<dbReference type="Proteomes" id="UP000315344">
    <property type="component" value="Unassembled WGS sequence"/>
</dbReference>
<protein>
    <submittedName>
        <fullName evidence="3">HupE/UreJ family protein</fullName>
    </submittedName>
</protein>
<evidence type="ECO:0000256" key="1">
    <source>
        <dbReference type="SAM" id="Phobius"/>
    </source>
</evidence>
<reference evidence="3 4" key="1">
    <citation type="journal article" date="2017" name="Nat. Commun.">
        <title>In situ click chemistry generation of cyclooxygenase-2 inhibitors.</title>
        <authorList>
            <person name="Bhardwaj A."/>
            <person name="Kaur J."/>
            <person name="Wuest M."/>
            <person name="Wuest F."/>
        </authorList>
    </citation>
    <scope>NUCLEOTIDE SEQUENCE [LARGE SCALE GENOMIC DNA]</scope>
    <source>
        <strain evidence="3">S2_012_000_R3_94</strain>
    </source>
</reference>
<accession>A0A533I1Q3</accession>
<feature type="transmembrane region" description="Helical" evidence="1">
    <location>
        <begin position="89"/>
        <end position="114"/>
    </location>
</feature>
<feature type="chain" id="PRO_5022165964" evidence="2">
    <location>
        <begin position="18"/>
        <end position="183"/>
    </location>
</feature>
<name>A0A533I1Q3_PARDE</name>
<comment type="caution">
    <text evidence="3">The sequence shown here is derived from an EMBL/GenBank/DDBJ whole genome shotgun (WGS) entry which is preliminary data.</text>
</comment>
<sequence length="183" mass="17927">MKKTLLLLTLIPSAALAHTGHDVGSFGNGFGHPFSGADHMLAMVALGLLAVQVGGRAVWALPLTFVAAMLVGGLLGAGGMPFPAVEPTILASCIILGALVAMAVQLPMWMMLAGSVFFGAAHGWAHGAEGPASGLALYAAGFAVATALLHGLGIAAGKAIPAVAIRLAGFAAALAGVTLAVAG</sequence>
<feature type="signal peptide" evidence="2">
    <location>
        <begin position="1"/>
        <end position="17"/>
    </location>
</feature>
<feature type="transmembrane region" description="Helical" evidence="1">
    <location>
        <begin position="58"/>
        <end position="77"/>
    </location>
</feature>
<feature type="transmembrane region" description="Helical" evidence="1">
    <location>
        <begin position="163"/>
        <end position="182"/>
    </location>
</feature>
<dbReference type="PIRSF" id="PIRSF016919">
    <property type="entry name" value="HupE_UreJ"/>
    <property type="match status" value="1"/>
</dbReference>
<keyword evidence="2" id="KW-0732">Signal</keyword>
<dbReference type="EMBL" id="VAFL01000012">
    <property type="protein sequence ID" value="TKW65586.1"/>
    <property type="molecule type" value="Genomic_DNA"/>
</dbReference>
<evidence type="ECO:0000313" key="4">
    <source>
        <dbReference type="Proteomes" id="UP000315344"/>
    </source>
</evidence>
<evidence type="ECO:0000256" key="2">
    <source>
        <dbReference type="SAM" id="SignalP"/>
    </source>
</evidence>
<gene>
    <name evidence="3" type="ORF">DI616_14405</name>
</gene>
<dbReference type="Pfam" id="PF04955">
    <property type="entry name" value="HupE_UreJ"/>
    <property type="match status" value="1"/>
</dbReference>
<keyword evidence="1" id="KW-0472">Membrane</keyword>
<organism evidence="3 4">
    <name type="scientific">Paracoccus denitrificans</name>
    <dbReference type="NCBI Taxonomy" id="266"/>
    <lineage>
        <taxon>Bacteria</taxon>
        <taxon>Pseudomonadati</taxon>
        <taxon>Pseudomonadota</taxon>
        <taxon>Alphaproteobacteria</taxon>
        <taxon>Rhodobacterales</taxon>
        <taxon>Paracoccaceae</taxon>
        <taxon>Paracoccus</taxon>
    </lineage>
</organism>
<feature type="transmembrane region" description="Helical" evidence="1">
    <location>
        <begin position="135"/>
        <end position="157"/>
    </location>
</feature>
<proteinExistence type="predicted"/>
<evidence type="ECO:0000313" key="3">
    <source>
        <dbReference type="EMBL" id="TKW65586.1"/>
    </source>
</evidence>
<keyword evidence="1" id="KW-1133">Transmembrane helix</keyword>